<organism evidence="2">
    <name type="scientific">uncultured Caudovirales phage</name>
    <dbReference type="NCBI Taxonomy" id="2100421"/>
    <lineage>
        <taxon>Viruses</taxon>
        <taxon>Duplodnaviria</taxon>
        <taxon>Heunggongvirae</taxon>
        <taxon>Uroviricota</taxon>
        <taxon>Caudoviricetes</taxon>
        <taxon>Peduoviridae</taxon>
        <taxon>Maltschvirus</taxon>
        <taxon>Maltschvirus maltsch</taxon>
    </lineage>
</organism>
<name>A0A6J5LKC1_9CAUD</name>
<dbReference type="InterPro" id="IPR025536">
    <property type="entry name" value="DUF4422"/>
</dbReference>
<dbReference type="Pfam" id="PF14393">
    <property type="entry name" value="DUF4422"/>
    <property type="match status" value="1"/>
</dbReference>
<protein>
    <recommendedName>
        <fullName evidence="1">DUF4422 domain-containing protein</fullName>
    </recommendedName>
</protein>
<feature type="domain" description="DUF4422" evidence="1">
    <location>
        <begin position="44"/>
        <end position="216"/>
    </location>
</feature>
<evidence type="ECO:0000259" key="1">
    <source>
        <dbReference type="Pfam" id="PF14393"/>
    </source>
</evidence>
<dbReference type="EMBL" id="LR796270">
    <property type="protein sequence ID" value="CAB4133440.1"/>
    <property type="molecule type" value="Genomic_DNA"/>
</dbReference>
<proteinExistence type="predicted"/>
<gene>
    <name evidence="2" type="ORF">UFOVP250_182</name>
</gene>
<accession>A0A6J5LKC1</accession>
<sequence>MNRLTTYCGCYDNNYPKWNQQIFNQKNVMLGASALDEQRKTDLVMNGYILDDTLDNISHLNYTFGDLTNSYWVWKNAKEEWVGLTQYRRFWLEHQVAKISWDPNTIYIAQPQIWQSLMSQFIENHGVYAIQKLFESAMRPESKLKHDHVNMLNNIYTMYPYNMLFAHKDLYDKVCEVQFEILFDVFERSKEHIEQLDDYQRRMIAFLSERLLPILYINKKYFFGNQVNTEVVEMIWV</sequence>
<evidence type="ECO:0000313" key="2">
    <source>
        <dbReference type="EMBL" id="CAB4133440.1"/>
    </source>
</evidence>
<reference evidence="2" key="1">
    <citation type="submission" date="2020-04" db="EMBL/GenBank/DDBJ databases">
        <authorList>
            <person name="Chiriac C."/>
            <person name="Salcher M."/>
            <person name="Ghai R."/>
            <person name="Kavagutti S V."/>
        </authorList>
    </citation>
    <scope>NUCLEOTIDE SEQUENCE</scope>
</reference>